<accession>R0LEL0</accession>
<evidence type="ECO:0000313" key="2">
    <source>
        <dbReference type="Proteomes" id="UP000296049"/>
    </source>
</evidence>
<protein>
    <submittedName>
        <fullName evidence="1">Uncharacterized protein</fullName>
    </submittedName>
</protein>
<organism evidence="1 2">
    <name type="scientific">Anas platyrhynchos</name>
    <name type="common">Mallard</name>
    <name type="synonym">Anas boschas</name>
    <dbReference type="NCBI Taxonomy" id="8839"/>
    <lineage>
        <taxon>Eukaryota</taxon>
        <taxon>Metazoa</taxon>
        <taxon>Chordata</taxon>
        <taxon>Craniata</taxon>
        <taxon>Vertebrata</taxon>
        <taxon>Euteleostomi</taxon>
        <taxon>Archelosauria</taxon>
        <taxon>Archosauria</taxon>
        <taxon>Dinosauria</taxon>
        <taxon>Saurischia</taxon>
        <taxon>Theropoda</taxon>
        <taxon>Coelurosauria</taxon>
        <taxon>Aves</taxon>
        <taxon>Neognathae</taxon>
        <taxon>Galloanserae</taxon>
        <taxon>Anseriformes</taxon>
        <taxon>Anatidae</taxon>
        <taxon>Anatinae</taxon>
        <taxon>Anas</taxon>
    </lineage>
</organism>
<gene>
    <name evidence="1" type="ORF">Anapl_15798</name>
</gene>
<sequence>MHIDSAPKSYNSNVETHWLKVGGGFGGELLLMIKAEESSQACTSALIVVKRTSDFCPAAACCVSEVIHVKAGFQREKLQCLEAAKLLACKKVMAAQVEDVYGKSASKAHILVITLAGEGPQRGPEWVDAPLIHQLGLEDLSSTGLAL</sequence>
<dbReference type="AlphaFoldDB" id="R0LEL0"/>
<name>R0LEL0_ANAPL</name>
<reference evidence="2" key="1">
    <citation type="journal article" date="2013" name="Nat. Genet.">
        <title>The duck genome and transcriptome provide insight into an avian influenza virus reservoir species.</title>
        <authorList>
            <person name="Huang Y."/>
            <person name="Li Y."/>
            <person name="Burt D.W."/>
            <person name="Chen H."/>
            <person name="Zhang Y."/>
            <person name="Qian W."/>
            <person name="Kim H."/>
            <person name="Gan S."/>
            <person name="Zhao Y."/>
            <person name="Li J."/>
            <person name="Yi K."/>
            <person name="Feng H."/>
            <person name="Zhu P."/>
            <person name="Li B."/>
            <person name="Liu Q."/>
            <person name="Fairley S."/>
            <person name="Magor K.E."/>
            <person name="Du Z."/>
            <person name="Hu X."/>
            <person name="Goodman L."/>
            <person name="Tafer H."/>
            <person name="Vignal A."/>
            <person name="Lee T."/>
            <person name="Kim K.W."/>
            <person name="Sheng Z."/>
            <person name="An Y."/>
            <person name="Searle S."/>
            <person name="Herrero J."/>
            <person name="Groenen M.A."/>
            <person name="Crooijmans R.P."/>
            <person name="Faraut T."/>
            <person name="Cai Q."/>
            <person name="Webster R.G."/>
            <person name="Aldridge J.R."/>
            <person name="Warren W.C."/>
            <person name="Bartschat S."/>
            <person name="Kehr S."/>
            <person name="Marz M."/>
            <person name="Stadler P.F."/>
            <person name="Smith J."/>
            <person name="Kraus R.H."/>
            <person name="Zhao Y."/>
            <person name="Ren L."/>
            <person name="Fei J."/>
            <person name="Morisson M."/>
            <person name="Kaiser P."/>
            <person name="Griffin D.K."/>
            <person name="Rao M."/>
            <person name="Pitel F."/>
            <person name="Wang J."/>
            <person name="Li N."/>
        </authorList>
    </citation>
    <scope>NUCLEOTIDE SEQUENCE [LARGE SCALE GENOMIC DNA]</scope>
</reference>
<dbReference type="Proteomes" id="UP000296049">
    <property type="component" value="Unassembled WGS sequence"/>
</dbReference>
<proteinExistence type="predicted"/>
<dbReference type="EMBL" id="KB743441">
    <property type="protein sequence ID" value="EOA98712.1"/>
    <property type="molecule type" value="Genomic_DNA"/>
</dbReference>
<keyword evidence="2" id="KW-1185">Reference proteome</keyword>
<evidence type="ECO:0000313" key="1">
    <source>
        <dbReference type="EMBL" id="EOA98712.1"/>
    </source>
</evidence>